<gene>
    <name evidence="5" type="ORF">GCM10007377_00600</name>
</gene>
<evidence type="ECO:0000256" key="3">
    <source>
        <dbReference type="ARBA" id="ARBA00023163"/>
    </source>
</evidence>
<dbReference type="InterPro" id="IPR000843">
    <property type="entry name" value="HTH_LacI"/>
</dbReference>
<dbReference type="SUPFAM" id="SSF47413">
    <property type="entry name" value="lambda repressor-like DNA-binding domains"/>
    <property type="match status" value="1"/>
</dbReference>
<dbReference type="PROSITE" id="PS50932">
    <property type="entry name" value="HTH_LACI_2"/>
    <property type="match status" value="1"/>
</dbReference>
<dbReference type="SUPFAM" id="SSF53822">
    <property type="entry name" value="Periplasmic binding protein-like I"/>
    <property type="match status" value="1"/>
</dbReference>
<dbReference type="GO" id="GO:0000976">
    <property type="term" value="F:transcription cis-regulatory region binding"/>
    <property type="evidence" value="ECO:0007669"/>
    <property type="project" value="TreeGrafter"/>
</dbReference>
<dbReference type="PRINTS" id="PR00036">
    <property type="entry name" value="HTHLACI"/>
</dbReference>
<dbReference type="InterPro" id="IPR010982">
    <property type="entry name" value="Lambda_DNA-bd_dom_sf"/>
</dbReference>
<name>A0A8J3F0L4_9BIFI</name>
<comment type="caution">
    <text evidence="5">The sequence shown here is derived from an EMBL/GenBank/DDBJ whole genome shotgun (WGS) entry which is preliminary data.</text>
</comment>
<dbReference type="PROSITE" id="PS00356">
    <property type="entry name" value="HTH_LACI_1"/>
    <property type="match status" value="1"/>
</dbReference>
<evidence type="ECO:0000259" key="4">
    <source>
        <dbReference type="PROSITE" id="PS50932"/>
    </source>
</evidence>
<dbReference type="Pfam" id="PF00356">
    <property type="entry name" value="LacI"/>
    <property type="match status" value="1"/>
</dbReference>
<dbReference type="Pfam" id="PF13377">
    <property type="entry name" value="Peripla_BP_3"/>
    <property type="match status" value="1"/>
</dbReference>
<keyword evidence="6" id="KW-1185">Reference proteome</keyword>
<keyword evidence="3" id="KW-0804">Transcription</keyword>
<dbReference type="CDD" id="cd01392">
    <property type="entry name" value="HTH_LacI"/>
    <property type="match status" value="1"/>
</dbReference>
<evidence type="ECO:0000313" key="6">
    <source>
        <dbReference type="Proteomes" id="UP000619536"/>
    </source>
</evidence>
<dbReference type="Proteomes" id="UP000619536">
    <property type="component" value="Unassembled WGS sequence"/>
</dbReference>
<protein>
    <submittedName>
        <fullName evidence="5">LacI family transcriptional regulator</fullName>
    </submittedName>
</protein>
<dbReference type="EMBL" id="BMDH01000001">
    <property type="protein sequence ID" value="GGI12366.1"/>
    <property type="molecule type" value="Genomic_DNA"/>
</dbReference>
<organism evidence="5 6">
    <name type="scientific">Galliscardovia ingluviei</name>
    <dbReference type="NCBI Taxonomy" id="1769422"/>
    <lineage>
        <taxon>Bacteria</taxon>
        <taxon>Bacillati</taxon>
        <taxon>Actinomycetota</taxon>
        <taxon>Actinomycetes</taxon>
        <taxon>Bifidobacteriales</taxon>
        <taxon>Bifidobacteriaceae</taxon>
        <taxon>Galliscardovia</taxon>
    </lineage>
</organism>
<dbReference type="RefSeq" id="WP_188354272.1">
    <property type="nucleotide sequence ID" value="NZ_BMDH01000001.1"/>
</dbReference>
<dbReference type="SMART" id="SM00354">
    <property type="entry name" value="HTH_LACI"/>
    <property type="match status" value="1"/>
</dbReference>
<dbReference type="AlphaFoldDB" id="A0A8J3F0L4"/>
<dbReference type="PANTHER" id="PTHR30146:SF153">
    <property type="entry name" value="LACTOSE OPERON REPRESSOR"/>
    <property type="match status" value="1"/>
</dbReference>
<keyword evidence="1" id="KW-0805">Transcription regulation</keyword>
<reference evidence="5" key="2">
    <citation type="submission" date="2020-09" db="EMBL/GenBank/DDBJ databases">
        <authorList>
            <person name="Sun Q."/>
            <person name="Sedlacek I."/>
        </authorList>
    </citation>
    <scope>NUCLEOTIDE SEQUENCE</scope>
    <source>
        <strain evidence="5">CCM 8606</strain>
    </source>
</reference>
<reference evidence="5" key="1">
    <citation type="journal article" date="2014" name="Int. J. Syst. Evol. Microbiol.">
        <title>Complete genome sequence of Corynebacterium casei LMG S-19264T (=DSM 44701T), isolated from a smear-ripened cheese.</title>
        <authorList>
            <consortium name="US DOE Joint Genome Institute (JGI-PGF)"/>
            <person name="Walter F."/>
            <person name="Albersmeier A."/>
            <person name="Kalinowski J."/>
            <person name="Ruckert C."/>
        </authorList>
    </citation>
    <scope>NUCLEOTIDE SEQUENCE</scope>
    <source>
        <strain evidence="5">CCM 8606</strain>
    </source>
</reference>
<sequence>MVTIQDVAKEAGVSKATVSYVLSGSNAISEQTTKRVQKAMKKLGYSVNHTARALATAKTNTIAIVAPYRSGNFFSLSRGAYLYALSNAARKFGYDTLLLTGENDRQLIVDAVEGRKIAGAILLDIVNDDPRIATAKQLKLPVVLLGKADNTQGLPYVDTDFEYAAEMMIHRLAAFGHKEVVLIGWPQEQYDIQMNYAVRFLQKALECAQSVGIVLRVVYANDETLGASTEITEALCGYPQATAFIIHNDAAVLAAPQVMQGCGLAVPDDISIITVVPDQIATGMKIPYTSFFIDVNAIVDTAMDVLVRQIQQHNTGTETILVKPNFADLGSLSQKN</sequence>
<evidence type="ECO:0000256" key="1">
    <source>
        <dbReference type="ARBA" id="ARBA00023015"/>
    </source>
</evidence>
<dbReference type="InterPro" id="IPR046335">
    <property type="entry name" value="LacI/GalR-like_sensor"/>
</dbReference>
<accession>A0A8J3F0L4</accession>
<feature type="domain" description="HTH lacI-type" evidence="4">
    <location>
        <begin position="2"/>
        <end position="56"/>
    </location>
</feature>
<dbReference type="Gene3D" id="1.10.260.40">
    <property type="entry name" value="lambda repressor-like DNA-binding domains"/>
    <property type="match status" value="1"/>
</dbReference>
<dbReference type="GO" id="GO:0003700">
    <property type="term" value="F:DNA-binding transcription factor activity"/>
    <property type="evidence" value="ECO:0007669"/>
    <property type="project" value="TreeGrafter"/>
</dbReference>
<keyword evidence="2" id="KW-0238">DNA-binding</keyword>
<proteinExistence type="predicted"/>
<dbReference type="Gene3D" id="3.40.50.2300">
    <property type="match status" value="2"/>
</dbReference>
<evidence type="ECO:0000256" key="2">
    <source>
        <dbReference type="ARBA" id="ARBA00023125"/>
    </source>
</evidence>
<evidence type="ECO:0000313" key="5">
    <source>
        <dbReference type="EMBL" id="GGI12366.1"/>
    </source>
</evidence>
<dbReference type="InterPro" id="IPR028082">
    <property type="entry name" value="Peripla_BP_I"/>
</dbReference>
<dbReference type="PANTHER" id="PTHR30146">
    <property type="entry name" value="LACI-RELATED TRANSCRIPTIONAL REPRESSOR"/>
    <property type="match status" value="1"/>
</dbReference>